<organism evidence="1">
    <name type="scientific">Tanacetum cinerariifolium</name>
    <name type="common">Dalmatian daisy</name>
    <name type="synonym">Chrysanthemum cinerariifolium</name>
    <dbReference type="NCBI Taxonomy" id="118510"/>
    <lineage>
        <taxon>Eukaryota</taxon>
        <taxon>Viridiplantae</taxon>
        <taxon>Streptophyta</taxon>
        <taxon>Embryophyta</taxon>
        <taxon>Tracheophyta</taxon>
        <taxon>Spermatophyta</taxon>
        <taxon>Magnoliopsida</taxon>
        <taxon>eudicotyledons</taxon>
        <taxon>Gunneridae</taxon>
        <taxon>Pentapetalae</taxon>
        <taxon>asterids</taxon>
        <taxon>campanulids</taxon>
        <taxon>Asterales</taxon>
        <taxon>Asteraceae</taxon>
        <taxon>Asteroideae</taxon>
        <taxon>Anthemideae</taxon>
        <taxon>Anthemidinae</taxon>
        <taxon>Tanacetum</taxon>
    </lineage>
</organism>
<dbReference type="AlphaFoldDB" id="A0A699TX85"/>
<protein>
    <submittedName>
        <fullName evidence="1">Uncharacterized protein</fullName>
    </submittedName>
</protein>
<dbReference type="EMBL" id="BKCJ011279679">
    <property type="protein sequence ID" value="GFD14470.1"/>
    <property type="molecule type" value="Genomic_DNA"/>
</dbReference>
<accession>A0A699TX85</accession>
<name>A0A699TX85_TANCI</name>
<evidence type="ECO:0000313" key="1">
    <source>
        <dbReference type="EMBL" id="GFD14470.1"/>
    </source>
</evidence>
<reference evidence="1" key="1">
    <citation type="journal article" date="2019" name="Sci. Rep.">
        <title>Draft genome of Tanacetum cinerariifolium, the natural source of mosquito coil.</title>
        <authorList>
            <person name="Yamashiro T."/>
            <person name="Shiraishi A."/>
            <person name="Satake H."/>
            <person name="Nakayama K."/>
        </authorList>
    </citation>
    <scope>NUCLEOTIDE SEQUENCE</scope>
</reference>
<sequence>MTTVTAVTSTVDPTLVATKKLVKPSPFCADSSSAGGTDPTTGVFSDLNHDQLFTEFNVRAAHQMSLSVEVRMRAEYSVKENRRLKFVAGRQGELLKVRE</sequence>
<comment type="caution">
    <text evidence="1">The sequence shown here is derived from an EMBL/GenBank/DDBJ whole genome shotgun (WGS) entry which is preliminary data.</text>
</comment>
<gene>
    <name evidence="1" type="ORF">Tci_886439</name>
</gene>
<proteinExistence type="predicted"/>